<name>A0A8M6Z213_DANRE</name>
<dbReference type="Proteomes" id="UP000000437">
    <property type="component" value="Chromosome 16"/>
</dbReference>
<dbReference type="OrthoDB" id="8897346at2759"/>
<evidence type="ECO:0000313" key="2">
    <source>
        <dbReference type="RefSeq" id="XP_017207014.3"/>
    </source>
</evidence>
<protein>
    <submittedName>
        <fullName evidence="2">Uncharacterized protein</fullName>
    </submittedName>
</protein>
<organism evidence="1 2">
    <name type="scientific">Danio rerio</name>
    <name type="common">Zebrafish</name>
    <name type="synonym">Brachydanio rerio</name>
    <dbReference type="NCBI Taxonomy" id="7955"/>
    <lineage>
        <taxon>Eukaryota</taxon>
        <taxon>Metazoa</taxon>
        <taxon>Chordata</taxon>
        <taxon>Craniata</taxon>
        <taxon>Vertebrata</taxon>
        <taxon>Euteleostomi</taxon>
        <taxon>Actinopterygii</taxon>
        <taxon>Neopterygii</taxon>
        <taxon>Teleostei</taxon>
        <taxon>Ostariophysi</taxon>
        <taxon>Cypriniformes</taxon>
        <taxon>Danionidae</taxon>
        <taxon>Danioninae</taxon>
        <taxon>Danio</taxon>
    </lineage>
</organism>
<gene>
    <name evidence="2" type="primary">LOC108179621</name>
</gene>
<dbReference type="RefSeq" id="XP_017207014.3">
    <property type="nucleotide sequence ID" value="XM_017351525.4"/>
</dbReference>
<dbReference type="KEGG" id="dre:108179621"/>
<dbReference type="AlphaFoldDB" id="A0A8M6Z213"/>
<accession>A0A8M6Z213</accession>
<keyword evidence="1" id="KW-1185">Reference proteome</keyword>
<proteinExistence type="predicted"/>
<evidence type="ECO:0000313" key="1">
    <source>
        <dbReference type="Proteomes" id="UP000000437"/>
    </source>
</evidence>
<reference evidence="2" key="1">
    <citation type="submission" date="2025-08" db="UniProtKB">
        <authorList>
            <consortium name="RefSeq"/>
        </authorList>
    </citation>
    <scope>IDENTIFICATION</scope>
    <source>
        <strain evidence="2">Tuebingen</strain>
        <tissue evidence="2">Fibroblasts and whole tissue</tissue>
    </source>
</reference>
<sequence>MEPTRSRVKDPKVEAGTDRSCVKGNWLDKKKLRNETEFYKLDLKITESGLTGNMGKNDKGPYNLPSARGTKGQSLMKHSKAKKTPEEQKKKESKGQLRKENSQNDPVTVKKFSKGPQLDLSNQISSGAGVQSKSEIDMTASVVQDKKGLSAESRHRTKVFESEKTKPGSRLNTKPGTSPSEISISDYLILLKCLRINLPDGVLNPKVIRLSQTANVIQKAQDIVKDLENLKLQFNSIPRLGSREVKISLSLKDNNKVLEITQMIFFEKTEGSDEDLRTQWKKNVSNTNCGFRFRDKYKTTAISVPAMYATAQTRSWRHLEDGEKHANISAGEPVNVSEIEKKDYRDESTLWTTSSPQRFGKYSLNPADERECLKFYHELCEIGASRTVKYTKGNKVESGFLSGRLDFLAELKGEKTERIVIECKGTTGDMVGKVFTKPTNGGRCAQLNETHEYYYQVQAYMYILNQSAKQTRRFTSDRAVMVIRHYHKNGQAPRDFYWNYLRKNEAIQQKINELCVFCEEEVLACFLAVLNLIFQKDT</sequence>